<feature type="transmembrane region" description="Helical" evidence="1">
    <location>
        <begin position="186"/>
        <end position="203"/>
    </location>
</feature>
<dbReference type="Pfam" id="PF02517">
    <property type="entry name" value="Rce1-like"/>
    <property type="match status" value="1"/>
</dbReference>
<feature type="transmembrane region" description="Helical" evidence="1">
    <location>
        <begin position="130"/>
        <end position="152"/>
    </location>
</feature>
<dbReference type="GO" id="GO:0008237">
    <property type="term" value="F:metallopeptidase activity"/>
    <property type="evidence" value="ECO:0007669"/>
    <property type="project" value="UniProtKB-KW"/>
</dbReference>
<evidence type="ECO:0000256" key="1">
    <source>
        <dbReference type="SAM" id="Phobius"/>
    </source>
</evidence>
<dbReference type="PANTHER" id="PTHR36435">
    <property type="entry name" value="SLR1288 PROTEIN"/>
    <property type="match status" value="1"/>
</dbReference>
<dbReference type="PANTHER" id="PTHR36435:SF1">
    <property type="entry name" value="CAAX AMINO TERMINAL PROTEASE FAMILY PROTEIN"/>
    <property type="match status" value="1"/>
</dbReference>
<feature type="transmembrane region" description="Helical" evidence="1">
    <location>
        <begin position="7"/>
        <end position="33"/>
    </location>
</feature>
<dbReference type="Proteomes" id="UP001223261">
    <property type="component" value="Chromosome"/>
</dbReference>
<feature type="transmembrane region" description="Helical" evidence="1">
    <location>
        <begin position="80"/>
        <end position="102"/>
    </location>
</feature>
<proteinExistence type="predicted"/>
<accession>A0AAX3W3K1</accession>
<keyword evidence="3" id="KW-0482">Metalloprotease</keyword>
<feature type="transmembrane region" description="Helical" evidence="1">
    <location>
        <begin position="164"/>
        <end position="180"/>
    </location>
</feature>
<keyword evidence="3" id="KW-0645">Protease</keyword>
<keyword evidence="1" id="KW-1133">Transmembrane helix</keyword>
<protein>
    <submittedName>
        <fullName evidence="3">CPBP family intramembrane metalloprotease</fullName>
    </submittedName>
</protein>
<evidence type="ECO:0000313" key="4">
    <source>
        <dbReference type="Proteomes" id="UP001223261"/>
    </source>
</evidence>
<dbReference type="InterPro" id="IPR003675">
    <property type="entry name" value="Rce1/LyrA-like_dom"/>
</dbReference>
<dbReference type="GO" id="GO:0080120">
    <property type="term" value="P:CAAX-box protein maturation"/>
    <property type="evidence" value="ECO:0007669"/>
    <property type="project" value="UniProtKB-ARBA"/>
</dbReference>
<dbReference type="AlphaFoldDB" id="A0AAX3W3K1"/>
<sequence>MEKRSKFVSAIILIGWMILSQIPLIAIIGILGMSSQMGLWTNIVLTAIYLVIVLGIAWLIRRYYLKHSVEQPLKFNGRDIWIKIGWAVLLRLVVALGSYVMFMVTGDVQTENDKVLMGDLNEKGGELAHIIPFVVFLLSIGIIIPFMEELIYRGIFKETLFKREMFWLPLIITSIVFGGMHVSNNLISFGIYFTMGLILYLSYSRRNNIKDSMMVHMINNSIIAIVMLVNYIIVYFNLF</sequence>
<keyword evidence="1" id="KW-0812">Transmembrane</keyword>
<evidence type="ECO:0000313" key="3">
    <source>
        <dbReference type="EMBL" id="WHI59754.1"/>
    </source>
</evidence>
<keyword evidence="3" id="KW-0378">Hydrolase</keyword>
<name>A0AAX3W3K1_MAMLE</name>
<keyword evidence="1" id="KW-0472">Membrane</keyword>
<evidence type="ECO:0000259" key="2">
    <source>
        <dbReference type="Pfam" id="PF02517"/>
    </source>
</evidence>
<reference evidence="3" key="1">
    <citation type="journal article" date="2023" name="Antibiotics">
        <title>Prevalence and Molecular Characterization of Methicillin-Resistant Staphylococci (MRS) and Mammaliicocci (MRM) in Dromedary Camels from Algeria: First Detection of SCCmec-mecC Hybrid in Methicillin-Resistant Mammaliicoccus lentus.</title>
        <authorList>
            <person name="Belhout C."/>
            <person name="Boyen F."/>
            <person name="Vereecke N."/>
            <person name="Theuns S."/>
            <person name="Taibi N."/>
            <person name="Stegger M."/>
            <person name="de la Fe-Rodriguez P.Y."/>
            <person name="Bouayad L."/>
            <person name="Elgroud R."/>
            <person name="Butaye P."/>
        </authorList>
    </citation>
    <scope>NUCLEOTIDE SEQUENCE</scope>
    <source>
        <strain evidence="3">7048</strain>
    </source>
</reference>
<gene>
    <name evidence="3" type="ORF">PYH69_13725</name>
</gene>
<organism evidence="3 4">
    <name type="scientific">Mammaliicoccus lentus</name>
    <name type="common">Staphylococcus lentus</name>
    <dbReference type="NCBI Taxonomy" id="42858"/>
    <lineage>
        <taxon>Bacteria</taxon>
        <taxon>Bacillati</taxon>
        <taxon>Bacillota</taxon>
        <taxon>Bacilli</taxon>
        <taxon>Bacillales</taxon>
        <taxon>Staphylococcaceae</taxon>
        <taxon>Mammaliicoccus</taxon>
    </lineage>
</organism>
<feature type="transmembrane region" description="Helical" evidence="1">
    <location>
        <begin position="215"/>
        <end position="236"/>
    </location>
</feature>
<dbReference type="InterPro" id="IPR052710">
    <property type="entry name" value="CAAX_protease"/>
</dbReference>
<dbReference type="EMBL" id="CP118848">
    <property type="protein sequence ID" value="WHI59754.1"/>
    <property type="molecule type" value="Genomic_DNA"/>
</dbReference>
<dbReference type="GO" id="GO:0004175">
    <property type="term" value="F:endopeptidase activity"/>
    <property type="evidence" value="ECO:0007669"/>
    <property type="project" value="UniProtKB-ARBA"/>
</dbReference>
<feature type="transmembrane region" description="Helical" evidence="1">
    <location>
        <begin position="39"/>
        <end position="60"/>
    </location>
</feature>
<feature type="domain" description="CAAX prenyl protease 2/Lysostaphin resistance protein A-like" evidence="2">
    <location>
        <begin position="133"/>
        <end position="221"/>
    </location>
</feature>
<dbReference type="RefSeq" id="WP_282862051.1">
    <property type="nucleotide sequence ID" value="NZ_CP118848.1"/>
</dbReference>